<dbReference type="Pfam" id="PF12833">
    <property type="entry name" value="HTH_18"/>
    <property type="match status" value="1"/>
</dbReference>
<evidence type="ECO:0000313" key="5">
    <source>
        <dbReference type="EMBL" id="TWH23106.1"/>
    </source>
</evidence>
<keyword evidence="3" id="KW-0804">Transcription</keyword>
<organism evidence="5 6">
    <name type="scientific">Rhodococcus rhodochrous J45</name>
    <dbReference type="NCBI Taxonomy" id="935266"/>
    <lineage>
        <taxon>Bacteria</taxon>
        <taxon>Bacillati</taxon>
        <taxon>Actinomycetota</taxon>
        <taxon>Actinomycetes</taxon>
        <taxon>Mycobacteriales</taxon>
        <taxon>Nocardiaceae</taxon>
        <taxon>Rhodococcus</taxon>
    </lineage>
</organism>
<dbReference type="AlphaFoldDB" id="A0A562EM03"/>
<name>A0A562EM03_RHORH</name>
<dbReference type="InterPro" id="IPR009057">
    <property type="entry name" value="Homeodomain-like_sf"/>
</dbReference>
<dbReference type="RefSeq" id="WP_059382140.1">
    <property type="nucleotide sequence ID" value="NZ_VLJT01000011.1"/>
</dbReference>
<accession>A0A562EM03</accession>
<proteinExistence type="predicted"/>
<dbReference type="GO" id="GO:0003700">
    <property type="term" value="F:DNA-binding transcription factor activity"/>
    <property type="evidence" value="ECO:0007669"/>
    <property type="project" value="InterPro"/>
</dbReference>
<dbReference type="SUPFAM" id="SSF46689">
    <property type="entry name" value="Homeodomain-like"/>
    <property type="match status" value="1"/>
</dbReference>
<dbReference type="PROSITE" id="PS00041">
    <property type="entry name" value="HTH_ARAC_FAMILY_1"/>
    <property type="match status" value="1"/>
</dbReference>
<dbReference type="GO" id="GO:0043565">
    <property type="term" value="F:sequence-specific DNA binding"/>
    <property type="evidence" value="ECO:0007669"/>
    <property type="project" value="InterPro"/>
</dbReference>
<evidence type="ECO:0000313" key="6">
    <source>
        <dbReference type="Proteomes" id="UP000317573"/>
    </source>
</evidence>
<feature type="domain" description="HTH araC/xylS-type" evidence="4">
    <location>
        <begin position="136"/>
        <end position="233"/>
    </location>
</feature>
<dbReference type="InterPro" id="IPR018062">
    <property type="entry name" value="HTH_AraC-typ_CS"/>
</dbReference>
<sequence length="249" mass="27470">MLWVWPGRAAYLGPSLELDPHSTSVYCVVVGVDAPFTLTAEDGTEISARSALVPPRLVHRVVSPPPNRILFCYADVNQAYLREHEVWRSDRCGPFRIGHREESVLIDLCKAPAPDGVAITATASGPPRRRLDPRIARTVERMRSDPSSERSATDLARAESLSTPYFLRLFGRETGTSFRRYRLWLRMLAVARTIAEGGDFTSAAMSAGFASPSHFSDTFLRMFGLTATALTASGVSIVVDERLDSLRQS</sequence>
<dbReference type="InterPro" id="IPR018060">
    <property type="entry name" value="HTH_AraC"/>
</dbReference>
<dbReference type="Proteomes" id="UP000317573">
    <property type="component" value="Unassembled WGS sequence"/>
</dbReference>
<dbReference type="PROSITE" id="PS01124">
    <property type="entry name" value="HTH_ARAC_FAMILY_2"/>
    <property type="match status" value="1"/>
</dbReference>
<evidence type="ECO:0000256" key="1">
    <source>
        <dbReference type="ARBA" id="ARBA00023015"/>
    </source>
</evidence>
<evidence type="ECO:0000259" key="4">
    <source>
        <dbReference type="PROSITE" id="PS01124"/>
    </source>
</evidence>
<evidence type="ECO:0000256" key="3">
    <source>
        <dbReference type="ARBA" id="ARBA00023163"/>
    </source>
</evidence>
<gene>
    <name evidence="5" type="ORF">L618_001400000800</name>
</gene>
<dbReference type="Gene3D" id="1.10.10.60">
    <property type="entry name" value="Homeodomain-like"/>
    <property type="match status" value="1"/>
</dbReference>
<dbReference type="PANTHER" id="PTHR46796">
    <property type="entry name" value="HTH-TYPE TRANSCRIPTIONAL ACTIVATOR RHAS-RELATED"/>
    <property type="match status" value="1"/>
</dbReference>
<keyword evidence="1" id="KW-0805">Transcription regulation</keyword>
<evidence type="ECO:0000256" key="2">
    <source>
        <dbReference type="ARBA" id="ARBA00023125"/>
    </source>
</evidence>
<reference evidence="5 6" key="1">
    <citation type="submission" date="2019-07" db="EMBL/GenBank/DDBJ databases">
        <title>Genome sequencing of lignin-degrading bacterial isolates.</title>
        <authorList>
            <person name="Gladden J."/>
        </authorList>
    </citation>
    <scope>NUCLEOTIDE SEQUENCE [LARGE SCALE GENOMIC DNA]</scope>
    <source>
        <strain evidence="5 6">J45</strain>
    </source>
</reference>
<dbReference type="InterPro" id="IPR050204">
    <property type="entry name" value="AraC_XylS_family_regulators"/>
</dbReference>
<protein>
    <submittedName>
        <fullName evidence="5">AraC-like DNA-binding protein</fullName>
    </submittedName>
</protein>
<dbReference type="EMBL" id="VLJT01000011">
    <property type="protein sequence ID" value="TWH23106.1"/>
    <property type="molecule type" value="Genomic_DNA"/>
</dbReference>
<dbReference type="SMART" id="SM00342">
    <property type="entry name" value="HTH_ARAC"/>
    <property type="match status" value="1"/>
</dbReference>
<comment type="caution">
    <text evidence="5">The sequence shown here is derived from an EMBL/GenBank/DDBJ whole genome shotgun (WGS) entry which is preliminary data.</text>
</comment>
<keyword evidence="2 5" id="KW-0238">DNA-binding</keyword>